<feature type="region of interest" description="Disordered" evidence="1">
    <location>
        <begin position="1"/>
        <end position="37"/>
    </location>
</feature>
<name>L7CG26_RHOBT</name>
<evidence type="ECO:0000313" key="2">
    <source>
        <dbReference type="EMBL" id="ELP32006.1"/>
    </source>
</evidence>
<dbReference type="Proteomes" id="UP000010959">
    <property type="component" value="Unassembled WGS sequence"/>
</dbReference>
<proteinExistence type="predicted"/>
<comment type="caution">
    <text evidence="2">The sequence shown here is derived from an EMBL/GenBank/DDBJ whole genome shotgun (WGS) entry which is preliminary data.</text>
</comment>
<reference evidence="2 3" key="1">
    <citation type="journal article" date="2013" name="Mar. Genomics">
        <title>Expression of sulfatases in Rhodopirellula baltica and the diversity of sulfatases in the genus Rhodopirellula.</title>
        <authorList>
            <person name="Wegner C.E."/>
            <person name="Richter-Heitmann T."/>
            <person name="Klindworth A."/>
            <person name="Klockow C."/>
            <person name="Richter M."/>
            <person name="Achstetter T."/>
            <person name="Glockner F.O."/>
            <person name="Harder J."/>
        </authorList>
    </citation>
    <scope>NUCLEOTIDE SEQUENCE [LARGE SCALE GENOMIC DNA]</scope>
    <source>
        <strain evidence="2 3">SWK14</strain>
    </source>
</reference>
<evidence type="ECO:0000313" key="3">
    <source>
        <dbReference type="Proteomes" id="UP000010959"/>
    </source>
</evidence>
<evidence type="ECO:0000256" key="1">
    <source>
        <dbReference type="SAM" id="MobiDB-lite"/>
    </source>
</evidence>
<dbReference type="AlphaFoldDB" id="L7CG26"/>
<sequence>MGMNFNWLGRTTGPEPDRPQDSPRGASIPTASDARSDQMASFFEEICHVEAAWHHRQQTSRWTKGC</sequence>
<dbReference type="EMBL" id="AMWG01000117">
    <property type="protein sequence ID" value="ELP32006.1"/>
    <property type="molecule type" value="Genomic_DNA"/>
</dbReference>
<accession>L7CG26</accession>
<gene>
    <name evidence="2" type="ORF">RBSWK_04161</name>
</gene>
<protein>
    <submittedName>
        <fullName evidence="2">Uncharacterized protein</fullName>
    </submittedName>
</protein>
<organism evidence="2 3">
    <name type="scientific">Rhodopirellula baltica SWK14</name>
    <dbReference type="NCBI Taxonomy" id="993516"/>
    <lineage>
        <taxon>Bacteria</taxon>
        <taxon>Pseudomonadati</taxon>
        <taxon>Planctomycetota</taxon>
        <taxon>Planctomycetia</taxon>
        <taxon>Pirellulales</taxon>
        <taxon>Pirellulaceae</taxon>
        <taxon>Rhodopirellula</taxon>
    </lineage>
</organism>